<organism evidence="1 2">
    <name type="scientific">Photobacterium marinum</name>
    <dbReference type="NCBI Taxonomy" id="1056511"/>
    <lineage>
        <taxon>Bacteria</taxon>
        <taxon>Pseudomonadati</taxon>
        <taxon>Pseudomonadota</taxon>
        <taxon>Gammaproteobacteria</taxon>
        <taxon>Vibrionales</taxon>
        <taxon>Vibrionaceae</taxon>
        <taxon>Photobacterium</taxon>
    </lineage>
</organism>
<reference evidence="1 2" key="1">
    <citation type="submission" date="2012-12" db="EMBL/GenBank/DDBJ databases">
        <title>Genome Assembly of Photobacterium sp. AK15.</title>
        <authorList>
            <person name="Khatri I."/>
            <person name="Vaidya B."/>
            <person name="Srinivas T.N.R."/>
            <person name="Subramanian S."/>
            <person name="Pinnaka A."/>
        </authorList>
    </citation>
    <scope>NUCLEOTIDE SEQUENCE [LARGE SCALE GENOMIC DNA]</scope>
    <source>
        <strain evidence="1 2">AK15</strain>
    </source>
</reference>
<comment type="caution">
    <text evidence="1">The sequence shown here is derived from an EMBL/GenBank/DDBJ whole genome shotgun (WGS) entry which is preliminary data.</text>
</comment>
<dbReference type="AlphaFoldDB" id="L8JBT5"/>
<dbReference type="Proteomes" id="UP000011134">
    <property type="component" value="Unassembled WGS sequence"/>
</dbReference>
<evidence type="ECO:0000313" key="2">
    <source>
        <dbReference type="Proteomes" id="UP000011134"/>
    </source>
</evidence>
<accession>L8JBT5</accession>
<name>L8JBT5_9GAMM</name>
<gene>
    <name evidence="1" type="ORF">C942_04942</name>
</gene>
<dbReference type="EMBL" id="AMZO01000009">
    <property type="protein sequence ID" value="ELR66280.1"/>
    <property type="molecule type" value="Genomic_DNA"/>
</dbReference>
<proteinExistence type="predicted"/>
<protein>
    <submittedName>
        <fullName evidence="1">Uncharacterized protein</fullName>
    </submittedName>
</protein>
<keyword evidence="2" id="KW-1185">Reference proteome</keyword>
<sequence length="53" mass="5644">MNKEVFIPLVLSGQIISAIELNAGIKSIGVAARVQSDTSKTIGQMTLVSKQEK</sequence>
<dbReference type="PATRIC" id="fig|1056511.3.peg.1756"/>
<dbReference type="RefSeq" id="WP_007464652.1">
    <property type="nucleotide sequence ID" value="NZ_AMZO01000009.1"/>
</dbReference>
<evidence type="ECO:0000313" key="1">
    <source>
        <dbReference type="EMBL" id="ELR66280.1"/>
    </source>
</evidence>